<dbReference type="Proteomes" id="UP000286482">
    <property type="component" value="Unassembled WGS sequence"/>
</dbReference>
<dbReference type="AlphaFoldDB" id="A0A420EL84"/>
<protein>
    <recommendedName>
        <fullName evidence="3">Transglutaminase domain-containing protein</fullName>
    </recommendedName>
</protein>
<keyword evidence="2" id="KW-1185">Reference proteome</keyword>
<dbReference type="EMBL" id="RAQO01000002">
    <property type="protein sequence ID" value="RKF21390.1"/>
    <property type="molecule type" value="Genomic_DNA"/>
</dbReference>
<name>A0A420EL84_9ALTE</name>
<accession>A0A420EL84</accession>
<evidence type="ECO:0000313" key="1">
    <source>
        <dbReference type="EMBL" id="RKF21390.1"/>
    </source>
</evidence>
<proteinExistence type="predicted"/>
<reference evidence="1 2" key="1">
    <citation type="submission" date="2018-09" db="EMBL/GenBank/DDBJ databases">
        <authorList>
            <person name="Wang Z."/>
        </authorList>
    </citation>
    <scope>NUCLEOTIDE SEQUENCE [LARGE SCALE GENOMIC DNA]</scope>
    <source>
        <strain evidence="1 2">ALS 81</strain>
    </source>
</reference>
<sequence length="306" mass="34258">MLLPLASSLVATSTQAQQLRFVRSTTDFEIVWIDQEQQRQSIAFELAGYPKQLSQFSAYKTENLNNFLLRELRKSPAAASNQQQQVTLTIKNNRLNYSIQAKDNQEVSQIYSELRALENDLFQQYLDINYWKVETSVSGSAIILPDYQRLISDSSPFMQSIGTAIVDKFPKTQNGVVTRDIVEFVLNFVQNIPYEHLSPVQRGAGYLSPIQTLRNNLGDCDSKSALMASIMRYVFPRLGIRMIYTKDHALLAFTLAAVGEDETINEDGRQLVLAEPTGPAALDFGQLAASTRSQIESGAYVSISIP</sequence>
<gene>
    <name evidence="1" type="ORF">DBZ36_01695</name>
</gene>
<evidence type="ECO:0000313" key="2">
    <source>
        <dbReference type="Proteomes" id="UP000286482"/>
    </source>
</evidence>
<organism evidence="1 2">
    <name type="scientific">Alginatibacterium sediminis</name>
    <dbReference type="NCBI Taxonomy" id="2164068"/>
    <lineage>
        <taxon>Bacteria</taxon>
        <taxon>Pseudomonadati</taxon>
        <taxon>Pseudomonadota</taxon>
        <taxon>Gammaproteobacteria</taxon>
        <taxon>Alteromonadales</taxon>
        <taxon>Alteromonadaceae</taxon>
        <taxon>Alginatibacterium</taxon>
    </lineage>
</organism>
<evidence type="ECO:0008006" key="3">
    <source>
        <dbReference type="Google" id="ProtNLM"/>
    </source>
</evidence>
<comment type="caution">
    <text evidence="1">The sequence shown here is derived from an EMBL/GenBank/DDBJ whole genome shotgun (WGS) entry which is preliminary data.</text>
</comment>